<dbReference type="Proteomes" id="UP000005824">
    <property type="component" value="Unassembled WGS sequence"/>
</dbReference>
<accession>B4CZB1</accession>
<feature type="transmembrane region" description="Helical" evidence="1">
    <location>
        <begin position="87"/>
        <end position="106"/>
    </location>
</feature>
<dbReference type="EMBL" id="ABVL01000004">
    <property type="protein sequence ID" value="EDY20802.1"/>
    <property type="molecule type" value="Genomic_DNA"/>
</dbReference>
<organism evidence="2 3">
    <name type="scientific">Chthoniobacter flavus Ellin428</name>
    <dbReference type="NCBI Taxonomy" id="497964"/>
    <lineage>
        <taxon>Bacteria</taxon>
        <taxon>Pseudomonadati</taxon>
        <taxon>Verrucomicrobiota</taxon>
        <taxon>Spartobacteria</taxon>
        <taxon>Chthoniobacterales</taxon>
        <taxon>Chthoniobacteraceae</taxon>
        <taxon>Chthoniobacter</taxon>
    </lineage>
</organism>
<name>B4CZB1_9BACT</name>
<dbReference type="InParanoid" id="B4CZB1"/>
<feature type="transmembrane region" description="Helical" evidence="1">
    <location>
        <begin position="198"/>
        <end position="218"/>
    </location>
</feature>
<dbReference type="AlphaFoldDB" id="B4CZB1"/>
<feature type="transmembrane region" description="Helical" evidence="1">
    <location>
        <begin position="135"/>
        <end position="153"/>
    </location>
</feature>
<feature type="transmembrane region" description="Helical" evidence="1">
    <location>
        <begin position="248"/>
        <end position="267"/>
    </location>
</feature>
<reference evidence="2 3" key="1">
    <citation type="journal article" date="2011" name="J. Bacteriol.">
        <title>Genome sequence of Chthoniobacter flavus Ellin428, an aerobic heterotrophic soil bacterium.</title>
        <authorList>
            <person name="Kant R."/>
            <person name="van Passel M.W."/>
            <person name="Palva A."/>
            <person name="Lucas S."/>
            <person name="Lapidus A."/>
            <person name="Glavina Del Rio T."/>
            <person name="Dalin E."/>
            <person name="Tice H."/>
            <person name="Bruce D."/>
            <person name="Goodwin L."/>
            <person name="Pitluck S."/>
            <person name="Larimer F.W."/>
            <person name="Land M.L."/>
            <person name="Hauser L."/>
            <person name="Sangwan P."/>
            <person name="de Vos W.M."/>
            <person name="Janssen P.H."/>
            <person name="Smidt H."/>
        </authorList>
    </citation>
    <scope>NUCLEOTIDE SEQUENCE [LARGE SCALE GENOMIC DNA]</scope>
    <source>
        <strain evidence="2 3">Ellin428</strain>
    </source>
</reference>
<dbReference type="eggNOG" id="ENOG502ZQTH">
    <property type="taxonomic scope" value="Bacteria"/>
</dbReference>
<protein>
    <submittedName>
        <fullName evidence="2">Uncharacterized protein</fullName>
    </submittedName>
</protein>
<gene>
    <name evidence="2" type="ORF">CfE428DRAFT_1999</name>
</gene>
<comment type="caution">
    <text evidence="2">The sequence shown here is derived from an EMBL/GenBank/DDBJ whole genome shotgun (WGS) entry which is preliminary data.</text>
</comment>
<evidence type="ECO:0000313" key="3">
    <source>
        <dbReference type="Proteomes" id="UP000005824"/>
    </source>
</evidence>
<feature type="transmembrane region" description="Helical" evidence="1">
    <location>
        <begin position="12"/>
        <end position="34"/>
    </location>
</feature>
<keyword evidence="1" id="KW-0472">Membrane</keyword>
<evidence type="ECO:0000313" key="2">
    <source>
        <dbReference type="EMBL" id="EDY20802.1"/>
    </source>
</evidence>
<keyword evidence="1" id="KW-0812">Transmembrane</keyword>
<keyword evidence="3" id="KW-1185">Reference proteome</keyword>
<feature type="transmembrane region" description="Helical" evidence="1">
    <location>
        <begin position="272"/>
        <end position="291"/>
    </location>
</feature>
<feature type="transmembrane region" description="Helical" evidence="1">
    <location>
        <begin position="159"/>
        <end position="186"/>
    </location>
</feature>
<dbReference type="RefSeq" id="WP_006979324.1">
    <property type="nucleotide sequence ID" value="NZ_ABVL01000004.1"/>
</dbReference>
<keyword evidence="1" id="KW-1133">Transmembrane helix</keyword>
<evidence type="ECO:0000256" key="1">
    <source>
        <dbReference type="SAM" id="Phobius"/>
    </source>
</evidence>
<sequence precursor="true">MSDQSSPSASSAIALRIATVTMLVVLAIAAILLVPKHEPWFDEVQAWFLARDASVWDILWKYARYEGSTSLWHLLLTIPAKAGAPAMTLNFVSAALAVIGGALLLFRSPFPPLLRLLLPVTYFFFYQYGIVARNYALLMPLLWLVAVVYPARFTHPWRYVVMLIIVTQVSLHAAWMGGSLMVCFLWEAWHRMRWSISRLRPFTLAFAVDTALIVAQLWPPADIFGPPWEKMNQERITTALSEVLLGTVLPWPAISALVLLCAVCFFYTRGVLLSYLLSVAGLLGLVHLPLLQRLARRNDFCPADPAHVARFGEPGTAADRSHC</sequence>
<proteinExistence type="predicted"/>
<dbReference type="STRING" id="497964.CfE428DRAFT_1999"/>